<dbReference type="OrthoDB" id="1448844at2"/>
<name>A0A5C7FT27_9BACT</name>
<dbReference type="RefSeq" id="WP_147931913.1">
    <property type="nucleotide sequence ID" value="NZ_VOXD01000029.1"/>
</dbReference>
<accession>A0A5C7FT27</accession>
<evidence type="ECO:0000313" key="2">
    <source>
        <dbReference type="EMBL" id="TXF87901.1"/>
    </source>
</evidence>
<reference evidence="2 3" key="1">
    <citation type="submission" date="2019-08" db="EMBL/GenBank/DDBJ databases">
        <title>Lewinella sp. strain SSH13 Genome sequencing and assembly.</title>
        <authorList>
            <person name="Kim I."/>
        </authorList>
    </citation>
    <scope>NUCLEOTIDE SEQUENCE [LARGE SCALE GENOMIC DNA]</scope>
    <source>
        <strain evidence="2 3">SSH13</strain>
    </source>
</reference>
<feature type="chain" id="PRO_5022676528" evidence="1">
    <location>
        <begin position="25"/>
        <end position="139"/>
    </location>
</feature>
<protein>
    <submittedName>
        <fullName evidence="2">Uncharacterized protein</fullName>
    </submittedName>
</protein>
<comment type="caution">
    <text evidence="2">The sequence shown here is derived from an EMBL/GenBank/DDBJ whole genome shotgun (WGS) entry which is preliminary data.</text>
</comment>
<evidence type="ECO:0000256" key="1">
    <source>
        <dbReference type="SAM" id="SignalP"/>
    </source>
</evidence>
<keyword evidence="1" id="KW-0732">Signal</keyword>
<dbReference type="AlphaFoldDB" id="A0A5C7FT27"/>
<gene>
    <name evidence="2" type="ORF">FUA23_16720</name>
</gene>
<evidence type="ECO:0000313" key="3">
    <source>
        <dbReference type="Proteomes" id="UP000321907"/>
    </source>
</evidence>
<dbReference type="Proteomes" id="UP000321907">
    <property type="component" value="Unassembled WGS sequence"/>
</dbReference>
<sequence>MKVGKYYITLFLSILMLCCSSENGCNIDGIYVGQALKTSANASKIDYCTELENALDGNKSSFYKLATHLPGGATNYDHGIVLIQLMCRLKDEDIYEMFLNLSTQDKELLDALVSVGIEYGNNDLNCKKIEAYKSMLSET</sequence>
<keyword evidence="3" id="KW-1185">Reference proteome</keyword>
<proteinExistence type="predicted"/>
<feature type="signal peptide" evidence="1">
    <location>
        <begin position="1"/>
        <end position="24"/>
    </location>
</feature>
<organism evidence="2 3">
    <name type="scientific">Neolewinella aurantiaca</name>
    <dbReference type="NCBI Taxonomy" id="2602767"/>
    <lineage>
        <taxon>Bacteria</taxon>
        <taxon>Pseudomonadati</taxon>
        <taxon>Bacteroidota</taxon>
        <taxon>Saprospiria</taxon>
        <taxon>Saprospirales</taxon>
        <taxon>Lewinellaceae</taxon>
        <taxon>Neolewinella</taxon>
    </lineage>
</organism>
<dbReference type="EMBL" id="VOXD01000029">
    <property type="protein sequence ID" value="TXF87901.1"/>
    <property type="molecule type" value="Genomic_DNA"/>
</dbReference>